<dbReference type="Proteomes" id="UP000044602">
    <property type="component" value="Unassembled WGS sequence"/>
</dbReference>
<feature type="non-terminal residue" evidence="1">
    <location>
        <position position="1"/>
    </location>
</feature>
<evidence type="ECO:0000313" key="1">
    <source>
        <dbReference type="EMBL" id="CRK28360.1"/>
    </source>
</evidence>
<name>A0A0G4M3C0_VERLO</name>
<organism evidence="1 2">
    <name type="scientific">Verticillium longisporum</name>
    <name type="common">Verticillium dahliae var. longisporum</name>
    <dbReference type="NCBI Taxonomy" id="100787"/>
    <lineage>
        <taxon>Eukaryota</taxon>
        <taxon>Fungi</taxon>
        <taxon>Dikarya</taxon>
        <taxon>Ascomycota</taxon>
        <taxon>Pezizomycotina</taxon>
        <taxon>Sordariomycetes</taxon>
        <taxon>Hypocreomycetidae</taxon>
        <taxon>Glomerellales</taxon>
        <taxon>Plectosphaerellaceae</taxon>
        <taxon>Verticillium</taxon>
    </lineage>
</organism>
<gene>
    <name evidence="1" type="ORF">BN1708_018350</name>
</gene>
<dbReference type="EMBL" id="CVQH01020735">
    <property type="protein sequence ID" value="CRK28360.1"/>
    <property type="molecule type" value="Genomic_DNA"/>
</dbReference>
<proteinExistence type="predicted"/>
<feature type="non-terminal residue" evidence="1">
    <location>
        <position position="32"/>
    </location>
</feature>
<accession>A0A0G4M3C0</accession>
<reference evidence="1 2" key="1">
    <citation type="submission" date="2015-05" db="EMBL/GenBank/DDBJ databases">
        <authorList>
            <person name="Wang D.B."/>
            <person name="Wang M."/>
        </authorList>
    </citation>
    <scope>NUCLEOTIDE SEQUENCE [LARGE SCALE GENOMIC DNA]</scope>
    <source>
        <strain evidence="1">VL1</strain>
    </source>
</reference>
<evidence type="ECO:0000313" key="2">
    <source>
        <dbReference type="Proteomes" id="UP000044602"/>
    </source>
</evidence>
<dbReference type="AlphaFoldDB" id="A0A0G4M3C0"/>
<sequence>LQRYLGCGPLPPQTPRLSTCWPGPSPLRCRRT</sequence>
<keyword evidence="2" id="KW-1185">Reference proteome</keyword>
<protein>
    <submittedName>
        <fullName evidence="1">Uncharacterized protein</fullName>
    </submittedName>
</protein>